<name>A0A0F5ICV3_BACTR</name>
<comment type="function">
    <text evidence="7">Has an organic peroxide-dependent peroxidase activity.</text>
</comment>
<evidence type="ECO:0000256" key="5">
    <source>
        <dbReference type="ARBA" id="ARBA00023002"/>
    </source>
</evidence>
<dbReference type="Proteomes" id="UP000031563">
    <property type="component" value="Unassembled WGS sequence"/>
</dbReference>
<evidence type="ECO:0000256" key="3">
    <source>
        <dbReference type="ARBA" id="ARBA00022617"/>
    </source>
</evidence>
<evidence type="ECO:0000256" key="4">
    <source>
        <dbReference type="ARBA" id="ARBA00022723"/>
    </source>
</evidence>
<dbReference type="EC" id="1.11.1.-" evidence="7"/>
<keyword evidence="5 7" id="KW-0560">Oxidoreductase</keyword>
<dbReference type="GO" id="GO:0005737">
    <property type="term" value="C:cytoplasm"/>
    <property type="evidence" value="ECO:0007669"/>
    <property type="project" value="TreeGrafter"/>
</dbReference>
<dbReference type="SMART" id="SM01060">
    <property type="entry name" value="Catalase"/>
    <property type="match status" value="1"/>
</dbReference>
<dbReference type="Gene3D" id="1.20.1280.120">
    <property type="match status" value="1"/>
</dbReference>
<evidence type="ECO:0000313" key="12">
    <source>
        <dbReference type="Proteomes" id="UP000031563"/>
    </source>
</evidence>
<feature type="active site" evidence="8">
    <location>
        <position position="32"/>
    </location>
</feature>
<accession>A0A0F5ICV3</accession>
<evidence type="ECO:0000259" key="10">
    <source>
        <dbReference type="SMART" id="SM01060"/>
    </source>
</evidence>
<comment type="caution">
    <text evidence="11">The sequence shown here is derived from an EMBL/GenBank/DDBJ whole genome shotgun (WGS) entry which is preliminary data.</text>
</comment>
<sequence>MNSEYEKTQLAAESVNAIEGIMGAFPGYRRAHAKGVSYKAVFTPNGQASSLTTAPHLQTAQIPAIVRFSNVAPDPTLSDALSPAKGLAVQFQLPNGEITNIVATTVPFFISKTPESFVSFLKALRSGKNGRPNLRALVKWLTKYPESCSVFRIWKELKPPLSFAQGRYHSIHAFYFVNQEGHRQAVKYILEPEAGEAAMSNLEAAGKPEDYFEQELENRLASDMVHFRLKVQLGKETDPTDDPTKEWPKERRVLMIGRLSIQKERAAGEELLFDPTVLPEGIKCSEDQILQFRRFAYEESYRRRSRNS</sequence>
<dbReference type="GO" id="GO:0004096">
    <property type="term" value="F:catalase activity"/>
    <property type="evidence" value="ECO:0007669"/>
    <property type="project" value="InterPro"/>
</dbReference>
<comment type="cofactor">
    <cofactor evidence="7">
        <name>heme</name>
        <dbReference type="ChEBI" id="CHEBI:30413"/>
    </cofactor>
</comment>
<dbReference type="InterPro" id="IPR011614">
    <property type="entry name" value="Catalase_core"/>
</dbReference>
<dbReference type="STRING" id="1221996.QY95_01586"/>
<feature type="domain" description="Catalase core" evidence="10">
    <location>
        <begin position="8"/>
        <end position="308"/>
    </location>
</feature>
<dbReference type="GO" id="GO:0042744">
    <property type="term" value="P:hydrogen peroxide catabolic process"/>
    <property type="evidence" value="ECO:0007669"/>
    <property type="project" value="TreeGrafter"/>
</dbReference>
<proteinExistence type="inferred from homology"/>
<dbReference type="PANTHER" id="PTHR11465:SF9">
    <property type="entry name" value="CATALASE"/>
    <property type="match status" value="1"/>
</dbReference>
<dbReference type="PIRSF" id="PIRSF000296">
    <property type="entry name" value="SrpA"/>
    <property type="match status" value="1"/>
</dbReference>
<dbReference type="InterPro" id="IPR024168">
    <property type="entry name" value="Catalase_SrpA-type_pred"/>
</dbReference>
<dbReference type="PRINTS" id="PR00067">
    <property type="entry name" value="CATALASE"/>
</dbReference>
<protein>
    <recommendedName>
        <fullName evidence="7">Catalase-related peroxidase</fullName>
        <ecNumber evidence="7">1.11.1.-</ecNumber>
    </recommendedName>
</protein>
<evidence type="ECO:0000256" key="8">
    <source>
        <dbReference type="PIRSR" id="PIRSR000296-1"/>
    </source>
</evidence>
<dbReference type="InterPro" id="IPR018028">
    <property type="entry name" value="Catalase"/>
</dbReference>
<dbReference type="PANTHER" id="PTHR11465">
    <property type="entry name" value="CATALASE"/>
    <property type="match status" value="1"/>
</dbReference>
<keyword evidence="3 7" id="KW-0349">Heme</keyword>
<evidence type="ECO:0000256" key="1">
    <source>
        <dbReference type="ARBA" id="ARBA00005329"/>
    </source>
</evidence>
<evidence type="ECO:0000256" key="9">
    <source>
        <dbReference type="PIRSR" id="PIRSR000296-2"/>
    </source>
</evidence>
<dbReference type="PROSITE" id="PS51402">
    <property type="entry name" value="CATALASE_3"/>
    <property type="match status" value="1"/>
</dbReference>
<dbReference type="RefSeq" id="WP_040047695.1">
    <property type="nucleotide sequence ID" value="NZ_JWIR02000003.1"/>
</dbReference>
<dbReference type="OrthoDB" id="255727at2"/>
<dbReference type="GO" id="GO:0042542">
    <property type="term" value="P:response to hydrogen peroxide"/>
    <property type="evidence" value="ECO:0007669"/>
    <property type="project" value="TreeGrafter"/>
</dbReference>
<feature type="binding site" description="axial binding residue" evidence="9">
    <location>
        <position position="297"/>
    </location>
    <ligand>
        <name>heme</name>
        <dbReference type="ChEBI" id="CHEBI:30413"/>
    </ligand>
    <ligandPart>
        <name>Fe</name>
        <dbReference type="ChEBI" id="CHEBI:18248"/>
    </ligandPart>
</feature>
<dbReference type="InterPro" id="IPR020835">
    <property type="entry name" value="Catalase_sf"/>
</dbReference>
<dbReference type="SUPFAM" id="SSF56634">
    <property type="entry name" value="Heme-dependent catalase-like"/>
    <property type="match status" value="1"/>
</dbReference>
<evidence type="ECO:0000256" key="2">
    <source>
        <dbReference type="ARBA" id="ARBA00022559"/>
    </source>
</evidence>
<keyword evidence="6 7" id="KW-0408">Iron</keyword>
<dbReference type="EMBL" id="JWIR02000003">
    <property type="protein sequence ID" value="KKB43341.1"/>
    <property type="molecule type" value="Genomic_DNA"/>
</dbReference>
<keyword evidence="12" id="KW-1185">Reference proteome</keyword>
<comment type="similarity">
    <text evidence="1 7">Belongs to the catalase family.</text>
</comment>
<organism evidence="11 12">
    <name type="scientific">Bacillus thermotolerans</name>
    <name type="common">Quasibacillus thermotolerans</name>
    <dbReference type="NCBI Taxonomy" id="1221996"/>
    <lineage>
        <taxon>Bacteria</taxon>
        <taxon>Bacillati</taxon>
        <taxon>Bacillota</taxon>
        <taxon>Bacilli</taxon>
        <taxon>Bacillales</taxon>
        <taxon>Bacillaceae</taxon>
        <taxon>Bacillus</taxon>
    </lineage>
</organism>
<reference evidence="11" key="1">
    <citation type="submission" date="2015-02" db="EMBL/GenBank/DDBJ databases">
        <title>Genome Assembly of Bacillaceae bacterium MTCC 8252.</title>
        <authorList>
            <person name="Verma A."/>
            <person name="Khatri I."/>
            <person name="Mual P."/>
            <person name="Subramanian S."/>
            <person name="Krishnamurthi S."/>
        </authorList>
    </citation>
    <scope>NUCLEOTIDE SEQUENCE [LARGE SCALE GENOMIC DNA]</scope>
    <source>
        <strain evidence="11">MTCC 8252</strain>
    </source>
</reference>
<dbReference type="GO" id="GO:0046872">
    <property type="term" value="F:metal ion binding"/>
    <property type="evidence" value="ECO:0007669"/>
    <property type="project" value="UniProtKB-KW"/>
</dbReference>
<dbReference type="CDD" id="cd08153">
    <property type="entry name" value="srpA_like"/>
    <property type="match status" value="1"/>
</dbReference>
<evidence type="ECO:0000313" key="11">
    <source>
        <dbReference type="EMBL" id="KKB43341.1"/>
    </source>
</evidence>
<evidence type="ECO:0000256" key="7">
    <source>
        <dbReference type="PIRNR" id="PIRNR000296"/>
    </source>
</evidence>
<gene>
    <name evidence="11" type="ORF">QY95_01586</name>
</gene>
<keyword evidence="2 7" id="KW-0575">Peroxidase</keyword>
<dbReference type="Pfam" id="PF00199">
    <property type="entry name" value="Catalase"/>
    <property type="match status" value="1"/>
</dbReference>
<dbReference type="AlphaFoldDB" id="A0A0F5ICV3"/>
<keyword evidence="4 7" id="KW-0479">Metal-binding</keyword>
<dbReference type="GO" id="GO:0020037">
    <property type="term" value="F:heme binding"/>
    <property type="evidence" value="ECO:0007669"/>
    <property type="project" value="InterPro"/>
</dbReference>
<dbReference type="Gene3D" id="2.40.180.10">
    <property type="entry name" value="Catalase core domain"/>
    <property type="match status" value="1"/>
</dbReference>
<evidence type="ECO:0000256" key="6">
    <source>
        <dbReference type="ARBA" id="ARBA00023004"/>
    </source>
</evidence>